<dbReference type="AlphaFoldDB" id="A0A0A9BFN8"/>
<evidence type="ECO:0000313" key="1">
    <source>
        <dbReference type="EMBL" id="JAD60983.1"/>
    </source>
</evidence>
<dbReference type="EMBL" id="GBRH01236912">
    <property type="protein sequence ID" value="JAD60983.1"/>
    <property type="molecule type" value="Transcribed_RNA"/>
</dbReference>
<organism evidence="1">
    <name type="scientific">Arundo donax</name>
    <name type="common">Giant reed</name>
    <name type="synonym">Donax arundinaceus</name>
    <dbReference type="NCBI Taxonomy" id="35708"/>
    <lineage>
        <taxon>Eukaryota</taxon>
        <taxon>Viridiplantae</taxon>
        <taxon>Streptophyta</taxon>
        <taxon>Embryophyta</taxon>
        <taxon>Tracheophyta</taxon>
        <taxon>Spermatophyta</taxon>
        <taxon>Magnoliopsida</taxon>
        <taxon>Liliopsida</taxon>
        <taxon>Poales</taxon>
        <taxon>Poaceae</taxon>
        <taxon>PACMAD clade</taxon>
        <taxon>Arundinoideae</taxon>
        <taxon>Arundineae</taxon>
        <taxon>Arundo</taxon>
    </lineage>
</organism>
<reference evidence="1" key="2">
    <citation type="journal article" date="2015" name="Data Brief">
        <title>Shoot transcriptome of the giant reed, Arundo donax.</title>
        <authorList>
            <person name="Barrero R.A."/>
            <person name="Guerrero F.D."/>
            <person name="Moolhuijzen P."/>
            <person name="Goolsby J.A."/>
            <person name="Tidwell J."/>
            <person name="Bellgard S.E."/>
            <person name="Bellgard M.I."/>
        </authorList>
    </citation>
    <scope>NUCLEOTIDE SEQUENCE</scope>
    <source>
        <tissue evidence="1">Shoot tissue taken approximately 20 cm above the soil surface</tissue>
    </source>
</reference>
<sequence length="47" mass="5432">MLNSIFWMASCKYGTFLVFLDNGLSPSCETEFFVYNLIHFVPFVFVG</sequence>
<accession>A0A0A9BFN8</accession>
<name>A0A0A9BFN8_ARUDO</name>
<protein>
    <submittedName>
        <fullName evidence="1">Uncharacterized protein</fullName>
    </submittedName>
</protein>
<reference evidence="1" key="1">
    <citation type="submission" date="2014-09" db="EMBL/GenBank/DDBJ databases">
        <authorList>
            <person name="Magalhaes I.L.F."/>
            <person name="Oliveira U."/>
            <person name="Santos F.R."/>
            <person name="Vidigal T.H.D.A."/>
            <person name="Brescovit A.D."/>
            <person name="Santos A.J."/>
        </authorList>
    </citation>
    <scope>NUCLEOTIDE SEQUENCE</scope>
    <source>
        <tissue evidence="1">Shoot tissue taken approximately 20 cm above the soil surface</tissue>
    </source>
</reference>
<proteinExistence type="predicted"/>